<evidence type="ECO:0000256" key="1">
    <source>
        <dbReference type="SAM" id="MobiDB-lite"/>
    </source>
</evidence>
<dbReference type="EMBL" id="DS231717">
    <property type="protein sequence ID" value="KNB15961.1"/>
    <property type="molecule type" value="Genomic_DNA"/>
</dbReference>
<accession>A0A0J9VYU3</accession>
<organism evidence="2 3">
    <name type="scientific">Fusarium oxysporum f. sp. lycopersici (strain 4287 / CBS 123668 / FGSC 9935 / NRRL 34936)</name>
    <name type="common">Fusarium vascular wilt of tomato</name>
    <dbReference type="NCBI Taxonomy" id="426428"/>
    <lineage>
        <taxon>Eukaryota</taxon>
        <taxon>Fungi</taxon>
        <taxon>Dikarya</taxon>
        <taxon>Ascomycota</taxon>
        <taxon>Pezizomycotina</taxon>
        <taxon>Sordariomycetes</taxon>
        <taxon>Hypocreomycetidae</taxon>
        <taxon>Hypocreales</taxon>
        <taxon>Nectriaceae</taxon>
        <taxon>Fusarium</taxon>
        <taxon>Fusarium oxysporum species complex</taxon>
    </lineage>
</organism>
<feature type="compositionally biased region" description="Polar residues" evidence="1">
    <location>
        <begin position="231"/>
        <end position="247"/>
    </location>
</feature>
<evidence type="ECO:0000313" key="2">
    <source>
        <dbReference type="EMBL" id="KNB15961.1"/>
    </source>
</evidence>
<feature type="compositionally biased region" description="Basic and acidic residues" evidence="1">
    <location>
        <begin position="194"/>
        <end position="203"/>
    </location>
</feature>
<gene>
    <name evidence="2" type="ORF">FOXG_21546</name>
</gene>
<sequence>MSEHGTNCVDSLDRVLHMIRDPAQKLSLDEIASRARSLATEAAILRDWTTTIEVLKNYHEDKTLKDNKKKKRSLVKNLHAYMKFLCGDQKGKQKLKRIIEGLKGLSYHATALVGLSYDNGRKIDDFVLEAIKSLFPSFSRHHNLDSIFIPIAKDIRQEMLLYSEHNCQWAAVLESRKRGRDESDEQVGPQVTDRSPKEMRSDTGENDDILISAQSTPVSKRPNNEENEENTQSSHSSDVLAVDQSQSQLRPLDHNSHSCVAFQSPETTLCLTSTTVTEPQVAQCNYVVISNPSLNTNLSNTVIFDKWEDDSYKKKLLWQSLVPEGKFEVEQISVHHFAEGPKIDVPVFQFQVADPDQITVVEKCESSWEAMQTSAVALYDCDHIAFSAYVHDCSLHAVRNQPGNESLLRVCPYGKSTLTDQALLLLGATQLLIMGWRVEGSPASRVLQNQLDCRLEYWPVKLEMHILKSIDEQMQNSETDKETLQLALYIMLLVIEKDLWRLMHWQLYPNELSRWRHPMSPEMLMKKALFLTDAVVYRLHELGPMDERFPTLRPSDVTSRILYQAQNEESLRGSLSTRAFRSRDRMPLHKFIKAHAPLQHFQEAQSRTHNTFTEC</sequence>
<dbReference type="AlphaFoldDB" id="A0A0J9VYU3"/>
<dbReference type="Proteomes" id="UP000009097">
    <property type="component" value="Chromosome 14"/>
</dbReference>
<dbReference type="RefSeq" id="XP_018254006.1">
    <property type="nucleotide sequence ID" value="XM_018401891.1"/>
</dbReference>
<name>A0A0J9VYU3_FUSO4</name>
<dbReference type="GeneID" id="28962252"/>
<reference evidence="2 3" key="1">
    <citation type="journal article" date="2010" name="Nature">
        <title>Comparative genomics reveals mobile pathogenicity chromosomes in Fusarium.</title>
        <authorList>
            <person name="Ma L.J."/>
            <person name="van der Does H.C."/>
            <person name="Borkovich K.A."/>
            <person name="Coleman J.J."/>
            <person name="Daboussi M.J."/>
            <person name="Di Pietro A."/>
            <person name="Dufresne M."/>
            <person name="Freitag M."/>
            <person name="Grabherr M."/>
            <person name="Henrissat B."/>
            <person name="Houterman P.M."/>
            <person name="Kang S."/>
            <person name="Shim W.B."/>
            <person name="Woloshuk C."/>
            <person name="Xie X."/>
            <person name="Xu J.R."/>
            <person name="Antoniw J."/>
            <person name="Baker S.E."/>
            <person name="Bluhm B.H."/>
            <person name="Breakspear A."/>
            <person name="Brown D.W."/>
            <person name="Butchko R.A."/>
            <person name="Chapman S."/>
            <person name="Coulson R."/>
            <person name="Coutinho P.M."/>
            <person name="Danchin E.G."/>
            <person name="Diener A."/>
            <person name="Gale L.R."/>
            <person name="Gardiner D.M."/>
            <person name="Goff S."/>
            <person name="Hammond-Kosack K.E."/>
            <person name="Hilburn K."/>
            <person name="Hua-Van A."/>
            <person name="Jonkers W."/>
            <person name="Kazan K."/>
            <person name="Kodira C.D."/>
            <person name="Koehrsen M."/>
            <person name="Kumar L."/>
            <person name="Lee Y.H."/>
            <person name="Li L."/>
            <person name="Manners J.M."/>
            <person name="Miranda-Saavedra D."/>
            <person name="Mukherjee M."/>
            <person name="Park G."/>
            <person name="Park J."/>
            <person name="Park S.Y."/>
            <person name="Proctor R.H."/>
            <person name="Regev A."/>
            <person name="Ruiz-Roldan M.C."/>
            <person name="Sain D."/>
            <person name="Sakthikumar S."/>
            <person name="Sykes S."/>
            <person name="Schwartz D.C."/>
            <person name="Turgeon B.G."/>
            <person name="Wapinski I."/>
            <person name="Yoder O."/>
            <person name="Young S."/>
            <person name="Zeng Q."/>
            <person name="Zhou S."/>
            <person name="Galagan J."/>
            <person name="Cuomo C.A."/>
            <person name="Kistler H.C."/>
            <person name="Rep M."/>
        </authorList>
    </citation>
    <scope>NUCLEOTIDE SEQUENCE [LARGE SCALE GENOMIC DNA]</scope>
    <source>
        <strain evidence="3">4287 / CBS 123668 / FGSC 9935 / NRRL 34936</strain>
    </source>
</reference>
<dbReference type="KEGG" id="fox:FOXG_21546"/>
<feature type="region of interest" description="Disordered" evidence="1">
    <location>
        <begin position="178"/>
        <end position="247"/>
    </location>
</feature>
<protein>
    <submittedName>
        <fullName evidence="2">Uncharacterized protein</fullName>
    </submittedName>
</protein>
<dbReference type="OrthoDB" id="5362630at2759"/>
<dbReference type="VEuPathDB" id="FungiDB:FOXG_21546"/>
<evidence type="ECO:0000313" key="3">
    <source>
        <dbReference type="Proteomes" id="UP000009097"/>
    </source>
</evidence>
<proteinExistence type="predicted"/>